<dbReference type="InterPro" id="IPR029044">
    <property type="entry name" value="Nucleotide-diphossugar_trans"/>
</dbReference>
<dbReference type="PANTHER" id="PTHR22916">
    <property type="entry name" value="GLYCOSYLTRANSFERASE"/>
    <property type="match status" value="1"/>
</dbReference>
<evidence type="ECO:0000259" key="1">
    <source>
        <dbReference type="Pfam" id="PF00535"/>
    </source>
</evidence>
<dbReference type="Gene3D" id="3.40.50.2000">
    <property type="entry name" value="Glycogen Phosphorylase B"/>
    <property type="match status" value="2"/>
</dbReference>
<dbReference type="GO" id="GO:0016758">
    <property type="term" value="F:hexosyltransferase activity"/>
    <property type="evidence" value="ECO:0007669"/>
    <property type="project" value="UniProtKB-ARBA"/>
</dbReference>
<dbReference type="RefSeq" id="WP_160943688.1">
    <property type="nucleotide sequence ID" value="NZ_CP063310.1"/>
</dbReference>
<dbReference type="PANTHER" id="PTHR22916:SF3">
    <property type="entry name" value="UDP-GLCNAC:BETAGAL BETA-1,3-N-ACETYLGLUCOSAMINYLTRANSFERASE-LIKE PROTEIN 1"/>
    <property type="match status" value="1"/>
</dbReference>
<dbReference type="Pfam" id="PF00535">
    <property type="entry name" value="Glycos_transf_2"/>
    <property type="match status" value="1"/>
</dbReference>
<feature type="domain" description="Glycosyltransferase 2-like" evidence="1">
    <location>
        <begin position="533"/>
        <end position="652"/>
    </location>
</feature>
<dbReference type="CDD" id="cd03801">
    <property type="entry name" value="GT4_PimA-like"/>
    <property type="match status" value="1"/>
</dbReference>
<gene>
    <name evidence="2" type="ORF">GS424_011650</name>
</gene>
<evidence type="ECO:0000313" key="3">
    <source>
        <dbReference type="Proteomes" id="UP000478463"/>
    </source>
</evidence>
<dbReference type="EMBL" id="CP063310">
    <property type="protein sequence ID" value="QOS67183.1"/>
    <property type="molecule type" value="Genomic_DNA"/>
</dbReference>
<dbReference type="CDD" id="cd00761">
    <property type="entry name" value="Glyco_tranf_GTA_type"/>
    <property type="match status" value="1"/>
</dbReference>
<dbReference type="Pfam" id="PF13692">
    <property type="entry name" value="Glyco_trans_1_4"/>
    <property type="match status" value="1"/>
</dbReference>
<protein>
    <submittedName>
        <fullName evidence="2">Glycosyltransferase</fullName>
    </submittedName>
</protein>
<name>A0A6L7IXB4_9ACTN</name>
<dbReference type="SUPFAM" id="SSF53756">
    <property type="entry name" value="UDP-Glycosyltransferase/glycogen phosphorylase"/>
    <property type="match status" value="1"/>
</dbReference>
<evidence type="ECO:0000313" key="2">
    <source>
        <dbReference type="EMBL" id="QOS67183.1"/>
    </source>
</evidence>
<dbReference type="AlphaFoldDB" id="A0A6L7IXB4"/>
<dbReference type="InterPro" id="IPR001173">
    <property type="entry name" value="Glyco_trans_2-like"/>
</dbReference>
<dbReference type="KEGG" id="egd:GS424_011650"/>
<dbReference type="Proteomes" id="UP000478463">
    <property type="component" value="Chromosome"/>
</dbReference>
<sequence>MDTYNLLTKEWVTSCAAAHAAVADNALIVRNESDETQKITLKDRFTPQGKFGFVSFSGEVTKGNAPAFLQGGDDESDVFTTSGRASLNSRSVFQYSGDVDPVSTLKLAPHSEARIEKLCVDFFDEEQAKDEFLLSSPSSDILVVTPDYPAPENKYLCGFVHSRLRSYREHGLSFETICCQSGAGACRYEHEGIEVLRTSHVNLRTILRRKQYSKILVHFFDPKIALVFDSCDLHGAELYLWCHNPETRYWESPKYAAPYFERQPKLSQEQIDQYRLKDEVIKRYNDNPLVNWVFISEIQKLHSEEDIGITFNRAHVIPNVVDETMFPYHEKDPDLRKKILILRRFDNLSSYAIDTCVRTIIELSRRPCFDDMEFNVYGTGDFYQQLVEPLRAFDNVHLNPYFLTHSEIARAHQENGIALFPTRYDSQGVSAGEAAMSGMAVVSSSIDATEHFLPNDKGLLAEPDNYLEHADIIERMYNDPDYFIECCQACHDKTVAMCGTDKTTALELELIRRPQTRRQQIRPRPQASQPVLSIVIPSYNVSDYLSHGVSTLMNQEHADLLDIVIVNDGSKDDTAQIARQLMETYNDPKAPIIKLIDKENGGHGSTINAGLEQAVGTYFKVMDADDWFDTKELERLLDVLKEETSDIVVMDYSEDKAIPSELIPQHLYDFMVPGLQYRFDDVCTGAYGFSEFGPIIATGCFKTSMLQKTGFSLSEHCFYVDVEFDLYSIVNATTITYRPLNVYRYFIGRDGQSISKSSFIKNQKDHQKIIGNVLSYLKAHPELSPAKRSYVINNLIIPITKTHYMIVGEWCSDADDFTEFDRALSQWPEIYHHSEVATRFVKFHRKTNGKLLGLNPILLRFNEWQKQVLEG</sequence>
<reference evidence="2 3" key="1">
    <citation type="submission" date="2020-10" db="EMBL/GenBank/DDBJ databases">
        <title>Eggerthella sp. nov., isolated from human feces.</title>
        <authorList>
            <person name="Yajun G."/>
        </authorList>
    </citation>
    <scope>NUCLEOTIDE SEQUENCE [LARGE SCALE GENOMIC DNA]</scope>
    <source>
        <strain evidence="2 3">HF-1101</strain>
    </source>
</reference>
<dbReference type="Gene3D" id="3.90.550.10">
    <property type="entry name" value="Spore Coat Polysaccharide Biosynthesis Protein SpsA, Chain A"/>
    <property type="match status" value="1"/>
</dbReference>
<keyword evidence="2" id="KW-0808">Transferase</keyword>
<proteinExistence type="predicted"/>
<organism evidence="2 3">
    <name type="scientific">Eggerthella guodeyinii</name>
    <dbReference type="NCBI Taxonomy" id="2690837"/>
    <lineage>
        <taxon>Bacteria</taxon>
        <taxon>Bacillati</taxon>
        <taxon>Actinomycetota</taxon>
        <taxon>Coriobacteriia</taxon>
        <taxon>Eggerthellales</taxon>
        <taxon>Eggerthellaceae</taxon>
        <taxon>Eggerthella</taxon>
    </lineage>
</organism>
<dbReference type="SUPFAM" id="SSF53448">
    <property type="entry name" value="Nucleotide-diphospho-sugar transferases"/>
    <property type="match status" value="1"/>
</dbReference>
<accession>A0A6L7IXB4</accession>